<gene>
    <name evidence="1" type="primary">soxS_5</name>
    <name evidence="1" type="ORF">NCTC9645_05728</name>
</gene>
<evidence type="ECO:0000313" key="2">
    <source>
        <dbReference type="Proteomes" id="UP000250675"/>
    </source>
</evidence>
<dbReference type="Proteomes" id="UP000250675">
    <property type="component" value="Unassembled WGS sequence"/>
</dbReference>
<name>A0A2X3KJB2_KLEPN</name>
<dbReference type="EMBL" id="UASO01000010">
    <property type="protein sequence ID" value="SQC87590.1"/>
    <property type="molecule type" value="Genomic_DNA"/>
</dbReference>
<reference evidence="1 2" key="1">
    <citation type="submission" date="2018-06" db="EMBL/GenBank/DDBJ databases">
        <authorList>
            <consortium name="Pathogen Informatics"/>
            <person name="Doyle S."/>
        </authorList>
    </citation>
    <scope>NUCLEOTIDE SEQUENCE [LARGE SCALE GENOMIC DNA]</scope>
    <source>
        <strain evidence="1 2">NCTC9645</strain>
    </source>
</reference>
<evidence type="ECO:0000313" key="1">
    <source>
        <dbReference type="EMBL" id="SQC87590.1"/>
    </source>
</evidence>
<dbReference type="AlphaFoldDB" id="A0A2X3KJB2"/>
<protein>
    <submittedName>
        <fullName evidence="1">Regulatory protein</fullName>
    </submittedName>
</protein>
<proteinExistence type="predicted"/>
<accession>A0A2X3KJB2</accession>
<organism evidence="1 2">
    <name type="scientific">Klebsiella pneumoniae</name>
    <dbReference type="NCBI Taxonomy" id="573"/>
    <lineage>
        <taxon>Bacteria</taxon>
        <taxon>Pseudomonadati</taxon>
        <taxon>Pseudomonadota</taxon>
        <taxon>Gammaproteobacteria</taxon>
        <taxon>Enterobacterales</taxon>
        <taxon>Enterobacteriaceae</taxon>
        <taxon>Klebsiella/Raoultella group</taxon>
        <taxon>Klebsiella</taxon>
        <taxon>Klebsiella pneumoniae complex</taxon>
    </lineage>
</organism>
<sequence length="181" mass="19959">MPIIHCLFLICMTNIAASSNFPRMTTMAKTDEVVSAKMIPVVQGIVDWIEAHIFDTLSVSRDCEKVRLLTLVLPATIRHGNGLHAGELRQPTKDDDCDNLFNADAGVDTEYFSVPGIRGTSRFSAGPFTVTLACRRPAIVVIRRAKRAICNIPCGWGWRSSRRGGLPPQRQTGISEWFSAS</sequence>